<dbReference type="Proteomes" id="UP000251647">
    <property type="component" value="Unassembled WGS sequence"/>
</dbReference>
<dbReference type="EMBL" id="UATL01000001">
    <property type="protein sequence ID" value="SPY29377.1"/>
    <property type="molecule type" value="Genomic_DNA"/>
</dbReference>
<evidence type="ECO:0000313" key="2">
    <source>
        <dbReference type="Proteomes" id="UP000251647"/>
    </source>
</evidence>
<dbReference type="AlphaFoldDB" id="A0A2T3QMT4"/>
<dbReference type="RefSeq" id="WP_036764732.1">
    <property type="nucleotide sequence ID" value="NZ_PYOG01000004.1"/>
</dbReference>
<name>A0A2T3QMT4_PHODM</name>
<reference evidence="1 2" key="1">
    <citation type="submission" date="2018-06" db="EMBL/GenBank/DDBJ databases">
        <authorList>
            <consortium name="Pathogen Informatics"/>
            <person name="Doyle S."/>
        </authorList>
    </citation>
    <scope>NUCLEOTIDE SEQUENCE [LARGE SCALE GENOMIC DNA]</scope>
    <source>
        <strain evidence="1 2">NCTC11647</strain>
    </source>
</reference>
<sequence>MKILYFDSFSILYSANYLNCHDAVRERFENQKPFRSTDILLSSVEPDKESAKKLAQAAREANLLLYPIGTRFTRELLIKHNVFSDAQLAPFVDLTWRMRPDDRDPIRRMFKHASVLDAQWFVCGEAACDERLKSFPNRYFESEWGEAVSDELVSKIIATAAY</sequence>
<dbReference type="OrthoDB" id="5868676at2"/>
<evidence type="ECO:0000313" key="1">
    <source>
        <dbReference type="EMBL" id="SPY29377.1"/>
    </source>
</evidence>
<organism evidence="1 2">
    <name type="scientific">Photobacterium damselae</name>
    <dbReference type="NCBI Taxonomy" id="38293"/>
    <lineage>
        <taxon>Bacteria</taxon>
        <taxon>Pseudomonadati</taxon>
        <taxon>Pseudomonadota</taxon>
        <taxon>Gammaproteobacteria</taxon>
        <taxon>Vibrionales</taxon>
        <taxon>Vibrionaceae</taxon>
        <taxon>Photobacterium</taxon>
    </lineage>
</organism>
<protein>
    <submittedName>
        <fullName evidence="1">Uncharacterized protein</fullName>
    </submittedName>
</protein>
<proteinExistence type="predicted"/>
<accession>A0A2T3QMT4</accession>
<gene>
    <name evidence="1" type="ORF">NCTC11647_02577</name>
</gene>